<dbReference type="PANTHER" id="PTHR33293:SF2">
    <property type="entry name" value="TRANSPOSASE"/>
    <property type="match status" value="1"/>
</dbReference>
<evidence type="ECO:0000313" key="1">
    <source>
        <dbReference type="EMBL" id="KAA6332593.1"/>
    </source>
</evidence>
<comment type="caution">
    <text evidence="1">The sequence shown here is derived from an EMBL/GenBank/DDBJ whole genome shotgun (WGS) entry which is preliminary data.</text>
</comment>
<reference evidence="1" key="1">
    <citation type="submission" date="2019-03" db="EMBL/GenBank/DDBJ databases">
        <title>Single cell metagenomics reveals metabolic interactions within the superorganism composed of flagellate Streblomastix strix and complex community of Bacteroidetes bacteria on its surface.</title>
        <authorList>
            <person name="Treitli S.C."/>
            <person name="Kolisko M."/>
            <person name="Husnik F."/>
            <person name="Keeling P."/>
            <person name="Hampl V."/>
        </authorList>
    </citation>
    <scope>NUCLEOTIDE SEQUENCE</scope>
    <source>
        <strain evidence="1">STM</strain>
    </source>
</reference>
<proteinExistence type="predicted"/>
<dbReference type="SUPFAM" id="SSF46689">
    <property type="entry name" value="Homeodomain-like"/>
    <property type="match status" value="1"/>
</dbReference>
<organism evidence="1">
    <name type="scientific">termite gut metagenome</name>
    <dbReference type="NCBI Taxonomy" id="433724"/>
    <lineage>
        <taxon>unclassified sequences</taxon>
        <taxon>metagenomes</taxon>
        <taxon>organismal metagenomes</taxon>
    </lineage>
</organism>
<dbReference type="AlphaFoldDB" id="A0A5J4RHW2"/>
<dbReference type="EMBL" id="SNRY01001221">
    <property type="protein sequence ID" value="KAA6332593.1"/>
    <property type="molecule type" value="Genomic_DNA"/>
</dbReference>
<gene>
    <name evidence="1" type="ORF">EZS27_018911</name>
</gene>
<dbReference type="InterPro" id="IPR051354">
    <property type="entry name" value="Transposase_27_IS1"/>
</dbReference>
<sequence>MYCPRCGSLNYRKDGFVQSRQRYECKDCRYHYTVTKKSDVKSAETRHKALELYLEGLGFRAIGRLLQISYGTIYAWAKEWGAKVDLPRKEKGVEFMELDEMHTYGGSKKTTVGSGLPSTDLESGLSVLSAEIVPPKQDSSFGKQ</sequence>
<evidence type="ECO:0008006" key="2">
    <source>
        <dbReference type="Google" id="ProtNLM"/>
    </source>
</evidence>
<protein>
    <recommendedName>
        <fullName evidence="2">InsA N-terminal domain-containing protein</fullName>
    </recommendedName>
</protein>
<accession>A0A5J4RHW2</accession>
<dbReference type="Pfam" id="PF13384">
    <property type="entry name" value="HTH_23"/>
    <property type="match status" value="1"/>
</dbReference>
<dbReference type="PANTHER" id="PTHR33293">
    <property type="entry name" value="INSERTION ELEMENT IS1 1 PROTEIN INSB-RELATED"/>
    <property type="match status" value="1"/>
</dbReference>
<dbReference type="InterPro" id="IPR009057">
    <property type="entry name" value="Homeodomain-like_sf"/>
</dbReference>
<name>A0A5J4RHW2_9ZZZZ</name>